<accession>A0A261SZZ2</accession>
<keyword evidence="1" id="KW-0812">Transmembrane</keyword>
<evidence type="ECO:0000256" key="1">
    <source>
        <dbReference type="SAM" id="Phobius"/>
    </source>
</evidence>
<keyword evidence="1" id="KW-1133">Transmembrane helix</keyword>
<keyword evidence="1" id="KW-0472">Membrane</keyword>
<evidence type="ECO:0000313" key="2">
    <source>
        <dbReference type="EMBL" id="OZI42661.1"/>
    </source>
</evidence>
<evidence type="ECO:0000313" key="3">
    <source>
        <dbReference type="Proteomes" id="UP000216913"/>
    </source>
</evidence>
<feature type="transmembrane region" description="Helical" evidence="1">
    <location>
        <begin position="102"/>
        <end position="124"/>
    </location>
</feature>
<gene>
    <name evidence="2" type="ORF">CAL25_23425</name>
</gene>
<protein>
    <submittedName>
        <fullName evidence="2">Uncharacterized protein</fullName>
    </submittedName>
</protein>
<comment type="caution">
    <text evidence="2">The sequence shown here is derived from an EMBL/GenBank/DDBJ whole genome shotgun (WGS) entry which is preliminary data.</text>
</comment>
<name>A0A261SZZ2_9BORD</name>
<dbReference type="Proteomes" id="UP000216913">
    <property type="component" value="Unassembled WGS sequence"/>
</dbReference>
<proteinExistence type="predicted"/>
<dbReference type="AlphaFoldDB" id="A0A261SZZ2"/>
<sequence>MPLGIVTALLVVVAVWAVSLPFARLQINNGTQLLLHWAGCLAALAFVYAMRFQLGVWAHSAVAVAMWSRLYADLDLLRASDLAPRGAAVYADYLGAWNLTPLFLMAAATSLTFVALVALALSMYRRVGQGAVS</sequence>
<keyword evidence="3" id="KW-1185">Reference proteome</keyword>
<organism evidence="2 3">
    <name type="scientific">Bordetella genomosp. 5</name>
    <dbReference type="NCBI Taxonomy" id="1395608"/>
    <lineage>
        <taxon>Bacteria</taxon>
        <taxon>Pseudomonadati</taxon>
        <taxon>Pseudomonadota</taxon>
        <taxon>Betaproteobacteria</taxon>
        <taxon>Burkholderiales</taxon>
        <taxon>Alcaligenaceae</taxon>
        <taxon>Bordetella</taxon>
    </lineage>
</organism>
<dbReference type="EMBL" id="NEVP01000017">
    <property type="protein sequence ID" value="OZI42661.1"/>
    <property type="molecule type" value="Genomic_DNA"/>
</dbReference>
<reference evidence="2 3" key="1">
    <citation type="submission" date="2017-05" db="EMBL/GenBank/DDBJ databases">
        <title>Complete and WGS of Bordetella genogroups.</title>
        <authorList>
            <person name="Spilker T."/>
            <person name="LiPuma J."/>
        </authorList>
    </citation>
    <scope>NUCLEOTIDE SEQUENCE [LARGE SCALE GENOMIC DNA]</scope>
    <source>
        <strain evidence="2 3">AU10456</strain>
    </source>
</reference>
<feature type="transmembrane region" description="Helical" evidence="1">
    <location>
        <begin position="33"/>
        <end position="49"/>
    </location>
</feature>